<evidence type="ECO:0000313" key="2">
    <source>
        <dbReference type="Proteomes" id="UP000756132"/>
    </source>
</evidence>
<dbReference type="KEGG" id="ffu:CLAFUR5_08828"/>
<dbReference type="AlphaFoldDB" id="A0A9Q8UTP8"/>
<gene>
    <name evidence="1" type="ORF">CLAFUR5_08828</name>
</gene>
<organism evidence="1 2">
    <name type="scientific">Passalora fulva</name>
    <name type="common">Tomato leaf mold</name>
    <name type="synonym">Cladosporium fulvum</name>
    <dbReference type="NCBI Taxonomy" id="5499"/>
    <lineage>
        <taxon>Eukaryota</taxon>
        <taxon>Fungi</taxon>
        <taxon>Dikarya</taxon>
        <taxon>Ascomycota</taxon>
        <taxon>Pezizomycotina</taxon>
        <taxon>Dothideomycetes</taxon>
        <taxon>Dothideomycetidae</taxon>
        <taxon>Mycosphaerellales</taxon>
        <taxon>Mycosphaerellaceae</taxon>
        <taxon>Fulvia</taxon>
    </lineage>
</organism>
<keyword evidence="2" id="KW-1185">Reference proteome</keyword>
<protein>
    <submittedName>
        <fullName evidence="1">Uncharacterized protein</fullName>
    </submittedName>
</protein>
<sequence>MTPLQTFFAQQTGFHTLWDPNIADADCSREPVIFPDTDLPVMFFRIAPTPVTRYTTTYWNPIGEFPIERVMDAILDIVDMRARLDISLLGASRALWPNAQSPPEDLEILQDAQRFLFGALWVGRDFLLQILRDFDIAGATERRHLASMLHQGRGFGGYIERHIMFRLAC</sequence>
<dbReference type="GeneID" id="71988706"/>
<dbReference type="Proteomes" id="UP000756132">
    <property type="component" value="Chromosome 9"/>
</dbReference>
<name>A0A9Q8UTP8_PASFU</name>
<reference evidence="1" key="1">
    <citation type="submission" date="2021-12" db="EMBL/GenBank/DDBJ databases">
        <authorList>
            <person name="Zaccaron A."/>
            <person name="Stergiopoulos I."/>
        </authorList>
    </citation>
    <scope>NUCLEOTIDE SEQUENCE</scope>
    <source>
        <strain evidence="1">Race5_Kim</strain>
    </source>
</reference>
<accession>A0A9Q8UTP8</accession>
<dbReference type="EMBL" id="CP090171">
    <property type="protein sequence ID" value="UJO22045.1"/>
    <property type="molecule type" value="Genomic_DNA"/>
</dbReference>
<reference evidence="1" key="2">
    <citation type="journal article" date="2022" name="Microb. Genom.">
        <title>A chromosome-scale genome assembly of the tomato pathogen Cladosporium fulvum reveals a compartmentalized genome architecture and the presence of a dispensable chromosome.</title>
        <authorList>
            <person name="Zaccaron A.Z."/>
            <person name="Chen L.H."/>
            <person name="Samaras A."/>
            <person name="Stergiopoulos I."/>
        </authorList>
    </citation>
    <scope>NUCLEOTIDE SEQUENCE</scope>
    <source>
        <strain evidence="1">Race5_Kim</strain>
    </source>
</reference>
<dbReference type="RefSeq" id="XP_047766411.1">
    <property type="nucleotide sequence ID" value="XM_047907976.1"/>
</dbReference>
<proteinExistence type="predicted"/>
<evidence type="ECO:0000313" key="1">
    <source>
        <dbReference type="EMBL" id="UJO22045.1"/>
    </source>
</evidence>